<dbReference type="STRING" id="6573.A0A210PWC3"/>
<comment type="caution">
    <text evidence="4">The sequence shown here is derived from an EMBL/GenBank/DDBJ whole genome shotgun (WGS) entry which is preliminary data.</text>
</comment>
<feature type="compositionally biased region" description="Basic and acidic residues" evidence="3">
    <location>
        <begin position="350"/>
        <end position="370"/>
    </location>
</feature>
<keyword evidence="5" id="KW-1185">Reference proteome</keyword>
<proteinExistence type="inferred from homology"/>
<feature type="region of interest" description="Disordered" evidence="3">
    <location>
        <begin position="311"/>
        <end position="486"/>
    </location>
</feature>
<dbReference type="Proteomes" id="UP000242188">
    <property type="component" value="Unassembled WGS sequence"/>
</dbReference>
<organism evidence="4 5">
    <name type="scientific">Mizuhopecten yessoensis</name>
    <name type="common">Japanese scallop</name>
    <name type="synonym">Patinopecten yessoensis</name>
    <dbReference type="NCBI Taxonomy" id="6573"/>
    <lineage>
        <taxon>Eukaryota</taxon>
        <taxon>Metazoa</taxon>
        <taxon>Spiralia</taxon>
        <taxon>Lophotrochozoa</taxon>
        <taxon>Mollusca</taxon>
        <taxon>Bivalvia</taxon>
        <taxon>Autobranchia</taxon>
        <taxon>Pteriomorphia</taxon>
        <taxon>Pectinida</taxon>
        <taxon>Pectinoidea</taxon>
        <taxon>Pectinidae</taxon>
        <taxon>Mizuhopecten</taxon>
    </lineage>
</organism>
<evidence type="ECO:0000256" key="1">
    <source>
        <dbReference type="ARBA" id="ARBA00006484"/>
    </source>
</evidence>
<sequence>MTGRVIIITGANSGIGFRAAEQLCEAGNDVILACRSEERAKSAIEKILKRSPNALATFMQCDVADLSSVRKFVEDFHATGKKLHVLVNNAGVYLSKENRRQFSADNFELTMGTNHLGPFLLTHLLLDDLKKTAADGEADCRIINVTSSLHDSASPPNNAARRKPLDVENFFLEKEGTYNNQLGYKNSKLAMVLTTYELSKRLQDTGVTVNTLCPGFIPSTELCRHAGGGQKFFLRYILGGMLRPVMKPVKTLEDGAKAIMDLVVNEKFKGVTGKYYKDLVETESSEESKKEELQTAVYELSARYIHLEGYEPLDAPIPPPEEPTLSPKKSKKVKKAAVAEETAGPSGDEAATKEDDKETADKTDDEIKFADEDDKPEETAVVKIEESEKEVKDSGIEEAPKETEKEEEVKDSEKEDEVKDSGEKDEEVKDSGKEDEVKDSGKEDEVKDSGKEEVKEVESTKEVESVEEGKKIEETAPAITAEITVA</sequence>
<evidence type="ECO:0000313" key="5">
    <source>
        <dbReference type="Proteomes" id="UP000242188"/>
    </source>
</evidence>
<accession>A0A210PWC3</accession>
<dbReference type="Pfam" id="PF00106">
    <property type="entry name" value="adh_short"/>
    <property type="match status" value="1"/>
</dbReference>
<name>A0A210PWC3_MIZYE</name>
<reference evidence="4 5" key="1">
    <citation type="journal article" date="2017" name="Nat. Ecol. Evol.">
        <title>Scallop genome provides insights into evolution of bilaterian karyotype and development.</title>
        <authorList>
            <person name="Wang S."/>
            <person name="Zhang J."/>
            <person name="Jiao W."/>
            <person name="Li J."/>
            <person name="Xun X."/>
            <person name="Sun Y."/>
            <person name="Guo X."/>
            <person name="Huan P."/>
            <person name="Dong B."/>
            <person name="Zhang L."/>
            <person name="Hu X."/>
            <person name="Sun X."/>
            <person name="Wang J."/>
            <person name="Zhao C."/>
            <person name="Wang Y."/>
            <person name="Wang D."/>
            <person name="Huang X."/>
            <person name="Wang R."/>
            <person name="Lv J."/>
            <person name="Li Y."/>
            <person name="Zhang Z."/>
            <person name="Liu B."/>
            <person name="Lu W."/>
            <person name="Hui Y."/>
            <person name="Liang J."/>
            <person name="Zhou Z."/>
            <person name="Hou R."/>
            <person name="Li X."/>
            <person name="Liu Y."/>
            <person name="Li H."/>
            <person name="Ning X."/>
            <person name="Lin Y."/>
            <person name="Zhao L."/>
            <person name="Xing Q."/>
            <person name="Dou J."/>
            <person name="Li Y."/>
            <person name="Mao J."/>
            <person name="Guo H."/>
            <person name="Dou H."/>
            <person name="Li T."/>
            <person name="Mu C."/>
            <person name="Jiang W."/>
            <person name="Fu Q."/>
            <person name="Fu X."/>
            <person name="Miao Y."/>
            <person name="Liu J."/>
            <person name="Yu Q."/>
            <person name="Li R."/>
            <person name="Liao H."/>
            <person name="Li X."/>
            <person name="Kong Y."/>
            <person name="Jiang Z."/>
            <person name="Chourrout D."/>
            <person name="Li R."/>
            <person name="Bao Z."/>
        </authorList>
    </citation>
    <scope>NUCLEOTIDE SEQUENCE [LARGE SCALE GENOMIC DNA]</scope>
    <source>
        <strain evidence="4 5">PY_sf001</strain>
    </source>
</reference>
<evidence type="ECO:0000313" key="4">
    <source>
        <dbReference type="EMBL" id="OWF40774.1"/>
    </source>
</evidence>
<dbReference type="PANTHER" id="PTHR24320">
    <property type="entry name" value="RETINOL DEHYDROGENASE"/>
    <property type="match status" value="1"/>
</dbReference>
<keyword evidence="2" id="KW-0560">Oxidoreductase</keyword>
<dbReference type="InterPro" id="IPR002347">
    <property type="entry name" value="SDR_fam"/>
</dbReference>
<dbReference type="SUPFAM" id="SSF51735">
    <property type="entry name" value="NAD(P)-binding Rossmann-fold domains"/>
    <property type="match status" value="1"/>
</dbReference>
<feature type="compositionally biased region" description="Basic and acidic residues" evidence="3">
    <location>
        <begin position="377"/>
        <end position="474"/>
    </location>
</feature>
<evidence type="ECO:0000256" key="3">
    <source>
        <dbReference type="SAM" id="MobiDB-lite"/>
    </source>
</evidence>
<comment type="similarity">
    <text evidence="1">Belongs to the short-chain dehydrogenases/reductases (SDR) family.</text>
</comment>
<dbReference type="AlphaFoldDB" id="A0A210PWC3"/>
<dbReference type="EMBL" id="NEDP02005446">
    <property type="protein sequence ID" value="OWF40774.1"/>
    <property type="molecule type" value="Genomic_DNA"/>
</dbReference>
<evidence type="ECO:0000256" key="2">
    <source>
        <dbReference type="ARBA" id="ARBA00023002"/>
    </source>
</evidence>
<dbReference type="PANTHER" id="PTHR24320:SF283">
    <property type="entry name" value="RETINOL DEHYDROGENASE 11"/>
    <property type="match status" value="1"/>
</dbReference>
<dbReference type="OrthoDB" id="191139at2759"/>
<dbReference type="PRINTS" id="PR00081">
    <property type="entry name" value="GDHRDH"/>
</dbReference>
<gene>
    <name evidence="4" type="ORF">KP79_PYT19150</name>
</gene>
<dbReference type="InterPro" id="IPR036291">
    <property type="entry name" value="NAD(P)-bd_dom_sf"/>
</dbReference>
<dbReference type="GO" id="GO:0016491">
    <property type="term" value="F:oxidoreductase activity"/>
    <property type="evidence" value="ECO:0007669"/>
    <property type="project" value="UniProtKB-KW"/>
</dbReference>
<dbReference type="Gene3D" id="3.40.50.720">
    <property type="entry name" value="NAD(P)-binding Rossmann-like Domain"/>
    <property type="match status" value="1"/>
</dbReference>
<protein>
    <submittedName>
        <fullName evidence="4">Short-chain dehydrogenase TIC 32, chloroplastic</fullName>
    </submittedName>
</protein>